<comment type="caution">
    <text evidence="9">The sequence shown here is derived from an EMBL/GenBank/DDBJ whole genome shotgun (WGS) entry which is preliminary data.</text>
</comment>
<gene>
    <name evidence="9" type="ORF">CLODIP_2_CD00747</name>
</gene>
<evidence type="ECO:0000256" key="3">
    <source>
        <dbReference type="ARBA" id="ARBA00022692"/>
    </source>
</evidence>
<accession>A0A8S1DAN9</accession>
<feature type="signal peptide" evidence="8">
    <location>
        <begin position="1"/>
        <end position="19"/>
    </location>
</feature>
<keyword evidence="4 8" id="KW-0732">Signal</keyword>
<keyword evidence="5" id="KW-1133">Transmembrane helix</keyword>
<evidence type="ECO:0008006" key="11">
    <source>
        <dbReference type="Google" id="ProtNLM"/>
    </source>
</evidence>
<keyword evidence="7" id="KW-0449">Lipoprotein</keyword>
<evidence type="ECO:0000256" key="2">
    <source>
        <dbReference type="ARBA" id="ARBA00022622"/>
    </source>
</evidence>
<evidence type="ECO:0000256" key="6">
    <source>
        <dbReference type="ARBA" id="ARBA00023180"/>
    </source>
</evidence>
<dbReference type="PANTHER" id="PTHR33562">
    <property type="entry name" value="ATILLA, ISOFORM B-RELATED-RELATED"/>
    <property type="match status" value="1"/>
</dbReference>
<keyword evidence="3" id="KW-0812">Transmembrane</keyword>
<dbReference type="EMBL" id="CADEPI010000166">
    <property type="protein sequence ID" value="CAB3378498.1"/>
    <property type="molecule type" value="Genomic_DNA"/>
</dbReference>
<protein>
    <recommendedName>
        <fullName evidence="11">Protein sleepless</fullName>
    </recommendedName>
</protein>
<dbReference type="GO" id="GO:0098552">
    <property type="term" value="C:side of membrane"/>
    <property type="evidence" value="ECO:0007669"/>
    <property type="project" value="UniProtKB-KW"/>
</dbReference>
<evidence type="ECO:0000313" key="9">
    <source>
        <dbReference type="EMBL" id="CAB3378498.1"/>
    </source>
</evidence>
<name>A0A8S1DAN9_9INSE</name>
<dbReference type="Pfam" id="PF17064">
    <property type="entry name" value="QVR"/>
    <property type="match status" value="1"/>
</dbReference>
<evidence type="ECO:0000256" key="4">
    <source>
        <dbReference type="ARBA" id="ARBA00022729"/>
    </source>
</evidence>
<evidence type="ECO:0000256" key="8">
    <source>
        <dbReference type="SAM" id="SignalP"/>
    </source>
</evidence>
<dbReference type="InterPro" id="IPR050975">
    <property type="entry name" value="Sleep_regulator"/>
</dbReference>
<organism evidence="9 10">
    <name type="scientific">Cloeon dipterum</name>
    <dbReference type="NCBI Taxonomy" id="197152"/>
    <lineage>
        <taxon>Eukaryota</taxon>
        <taxon>Metazoa</taxon>
        <taxon>Ecdysozoa</taxon>
        <taxon>Arthropoda</taxon>
        <taxon>Hexapoda</taxon>
        <taxon>Insecta</taxon>
        <taxon>Pterygota</taxon>
        <taxon>Palaeoptera</taxon>
        <taxon>Ephemeroptera</taxon>
        <taxon>Pisciforma</taxon>
        <taxon>Baetidae</taxon>
        <taxon>Cloeon</taxon>
    </lineage>
</organism>
<dbReference type="GO" id="GO:0032222">
    <property type="term" value="P:regulation of synaptic transmission, cholinergic"/>
    <property type="evidence" value="ECO:0007669"/>
    <property type="project" value="InterPro"/>
</dbReference>
<keyword evidence="10" id="KW-1185">Reference proteome</keyword>
<dbReference type="GO" id="GO:0030431">
    <property type="term" value="P:sleep"/>
    <property type="evidence" value="ECO:0007669"/>
    <property type="project" value="InterPro"/>
</dbReference>
<dbReference type="Proteomes" id="UP000494165">
    <property type="component" value="Unassembled WGS sequence"/>
</dbReference>
<keyword evidence="6" id="KW-0325">Glycoprotein</keyword>
<evidence type="ECO:0000256" key="1">
    <source>
        <dbReference type="ARBA" id="ARBA00004589"/>
    </source>
</evidence>
<proteinExistence type="predicted"/>
<keyword evidence="2" id="KW-0336">GPI-anchor</keyword>
<sequence>MRAFVLLCFLALAVQQGRTLQCYSCASANDALNCADPFNATNIPSCTLESGVACMKTIITINDGEGNIRKAVARSCAPLLLEDPCGRFAEEHGDFAKLEHCSTCNSSDFCNSGPKSAAISAVGLASVVMIALKNLL</sequence>
<evidence type="ECO:0000256" key="7">
    <source>
        <dbReference type="ARBA" id="ARBA00023288"/>
    </source>
</evidence>
<reference evidence="9 10" key="1">
    <citation type="submission" date="2020-04" db="EMBL/GenBank/DDBJ databases">
        <authorList>
            <person name="Alioto T."/>
            <person name="Alioto T."/>
            <person name="Gomez Garrido J."/>
        </authorList>
    </citation>
    <scope>NUCLEOTIDE SEQUENCE [LARGE SCALE GENOMIC DNA]</scope>
</reference>
<dbReference type="InterPro" id="IPR031424">
    <property type="entry name" value="QVR-like"/>
</dbReference>
<feature type="chain" id="PRO_5035728905" description="Protein sleepless" evidence="8">
    <location>
        <begin position="20"/>
        <end position="136"/>
    </location>
</feature>
<evidence type="ECO:0000313" key="10">
    <source>
        <dbReference type="Proteomes" id="UP000494165"/>
    </source>
</evidence>
<dbReference type="AlphaFoldDB" id="A0A8S1DAN9"/>
<comment type="subcellular location">
    <subcellularLocation>
        <location evidence="1">Membrane</location>
        <topology evidence="1">Lipid-anchor</topology>
        <topology evidence="1">GPI-anchor</topology>
    </subcellularLocation>
</comment>
<keyword evidence="5" id="KW-0472">Membrane</keyword>
<evidence type="ECO:0000256" key="5">
    <source>
        <dbReference type="ARBA" id="ARBA00022989"/>
    </source>
</evidence>